<dbReference type="InterPro" id="IPR013083">
    <property type="entry name" value="Znf_RING/FYVE/PHD"/>
</dbReference>
<dbReference type="InterPro" id="IPR011011">
    <property type="entry name" value="Znf_FYVE_PHD"/>
</dbReference>
<protein>
    <submittedName>
        <fullName evidence="8">(diamondback moth) hypothetical protein</fullName>
    </submittedName>
</protein>
<evidence type="ECO:0000256" key="1">
    <source>
        <dbReference type="ARBA" id="ARBA00022723"/>
    </source>
</evidence>
<dbReference type="Proteomes" id="UP000653454">
    <property type="component" value="Unassembled WGS sequence"/>
</dbReference>
<dbReference type="EMBL" id="CAJHNJ030000402">
    <property type="protein sequence ID" value="CAG9137750.1"/>
    <property type="molecule type" value="Genomic_DNA"/>
</dbReference>
<keyword evidence="5" id="KW-0175">Coiled coil</keyword>
<dbReference type="AlphaFoldDB" id="A0A8S4GBR3"/>
<comment type="caution">
    <text evidence="8">The sequence shown here is derived from an EMBL/GenBank/DDBJ whole genome shotgun (WGS) entry which is preliminary data.</text>
</comment>
<keyword evidence="1" id="KW-0479">Metal-binding</keyword>
<evidence type="ECO:0000256" key="6">
    <source>
        <dbReference type="SAM" id="MobiDB-lite"/>
    </source>
</evidence>
<dbReference type="InterPro" id="IPR019786">
    <property type="entry name" value="Zinc_finger_PHD-type_CS"/>
</dbReference>
<evidence type="ECO:0000256" key="4">
    <source>
        <dbReference type="PROSITE-ProRule" id="PRU00146"/>
    </source>
</evidence>
<sequence length="407" mass="45525">MSNNNCASCNLLIKYKSDAVKCTMCKVCFHLSCLNITKARYHDNLREYQTSWRCHMCVNVTARKGRNDEASSVDVCNIPTVSTVTENTNMSLDDNGQNEADDPCDYSNVTTPPPVTGSRKAAPDLQHVDLSYDQFARLLDSKLDIKFDVKFKELNAIISELKVDFTKTTDFLSAQQDDLKRDLGNTNTRVEILERENALLRTEIATTKKLISEANTSGLYGLISQLQSDLNERDQQTLINDVEISCIPEFEGESAVHIVKVVSAKLGVKLEESDVVSASRVGARRGAAETSDGVAARPRPLVARLARRSLRDQLVNNARVRRGASTADLGLPPHADQRLYVNERLTKANRQIFGKARELARTHGWKFVWTSEGHVKVRRDTHAPIHQIRSATDLDNIFGLQDKNKIK</sequence>
<proteinExistence type="predicted"/>
<evidence type="ECO:0000313" key="9">
    <source>
        <dbReference type="Proteomes" id="UP000653454"/>
    </source>
</evidence>
<organism evidence="8 9">
    <name type="scientific">Plutella xylostella</name>
    <name type="common">Diamondback moth</name>
    <name type="synonym">Plutella maculipennis</name>
    <dbReference type="NCBI Taxonomy" id="51655"/>
    <lineage>
        <taxon>Eukaryota</taxon>
        <taxon>Metazoa</taxon>
        <taxon>Ecdysozoa</taxon>
        <taxon>Arthropoda</taxon>
        <taxon>Hexapoda</taxon>
        <taxon>Insecta</taxon>
        <taxon>Pterygota</taxon>
        <taxon>Neoptera</taxon>
        <taxon>Endopterygota</taxon>
        <taxon>Lepidoptera</taxon>
        <taxon>Glossata</taxon>
        <taxon>Ditrysia</taxon>
        <taxon>Yponomeutoidea</taxon>
        <taxon>Plutellidae</taxon>
        <taxon>Plutella</taxon>
    </lineage>
</organism>
<name>A0A8S4GBR3_PLUXY</name>
<feature type="compositionally biased region" description="Polar residues" evidence="6">
    <location>
        <begin position="87"/>
        <end position="98"/>
    </location>
</feature>
<accession>A0A8S4GBR3</accession>
<dbReference type="InterPro" id="IPR057251">
    <property type="entry name" value="FP_C"/>
</dbReference>
<feature type="region of interest" description="Disordered" evidence="6">
    <location>
        <begin position="87"/>
        <end position="122"/>
    </location>
</feature>
<dbReference type="GO" id="GO:0008270">
    <property type="term" value="F:zinc ion binding"/>
    <property type="evidence" value="ECO:0007669"/>
    <property type="project" value="UniProtKB-KW"/>
</dbReference>
<dbReference type="CDD" id="cd15489">
    <property type="entry name" value="PHD_SF"/>
    <property type="match status" value="1"/>
</dbReference>
<dbReference type="SUPFAM" id="SSF57903">
    <property type="entry name" value="FYVE/PHD zinc finger"/>
    <property type="match status" value="1"/>
</dbReference>
<reference evidence="8" key="1">
    <citation type="submission" date="2020-11" db="EMBL/GenBank/DDBJ databases">
        <authorList>
            <person name="Whiteford S."/>
        </authorList>
    </citation>
    <scope>NUCLEOTIDE SEQUENCE</scope>
</reference>
<feature type="domain" description="PHD-type" evidence="7">
    <location>
        <begin position="3"/>
        <end position="60"/>
    </location>
</feature>
<dbReference type="PROSITE" id="PS01359">
    <property type="entry name" value="ZF_PHD_1"/>
    <property type="match status" value="1"/>
</dbReference>
<keyword evidence="2 4" id="KW-0863">Zinc-finger</keyword>
<dbReference type="InterPro" id="IPR019787">
    <property type="entry name" value="Znf_PHD-finger"/>
</dbReference>
<evidence type="ECO:0000256" key="5">
    <source>
        <dbReference type="SAM" id="Coils"/>
    </source>
</evidence>
<dbReference type="SMART" id="SM00249">
    <property type="entry name" value="PHD"/>
    <property type="match status" value="1"/>
</dbReference>
<evidence type="ECO:0000313" key="8">
    <source>
        <dbReference type="EMBL" id="CAG9137750.1"/>
    </source>
</evidence>
<dbReference type="Gene3D" id="3.30.40.10">
    <property type="entry name" value="Zinc/RING finger domain, C3HC4 (zinc finger)"/>
    <property type="match status" value="1"/>
</dbReference>
<evidence type="ECO:0000256" key="3">
    <source>
        <dbReference type="ARBA" id="ARBA00022833"/>
    </source>
</evidence>
<feature type="coiled-coil region" evidence="5">
    <location>
        <begin position="176"/>
        <end position="210"/>
    </location>
</feature>
<evidence type="ECO:0000256" key="2">
    <source>
        <dbReference type="ARBA" id="ARBA00022771"/>
    </source>
</evidence>
<dbReference type="InterPro" id="IPR001965">
    <property type="entry name" value="Znf_PHD"/>
</dbReference>
<evidence type="ECO:0000259" key="7">
    <source>
        <dbReference type="PROSITE" id="PS50016"/>
    </source>
</evidence>
<keyword evidence="3" id="KW-0862">Zinc</keyword>
<gene>
    <name evidence="8" type="ORF">PLXY2_LOCUS15994</name>
</gene>
<dbReference type="Pfam" id="PF25298">
    <property type="entry name" value="Baculo_FP_2nd"/>
    <property type="match status" value="1"/>
</dbReference>
<keyword evidence="9" id="KW-1185">Reference proteome</keyword>
<dbReference type="PROSITE" id="PS50016">
    <property type="entry name" value="ZF_PHD_2"/>
    <property type="match status" value="1"/>
</dbReference>